<name>A0A9P6L8P6_9AGAM</name>
<protein>
    <submittedName>
        <fullName evidence="1">Uncharacterized protein</fullName>
    </submittedName>
</protein>
<organism evidence="1 2">
    <name type="scientific">Thelephora terrestris</name>
    <dbReference type="NCBI Taxonomy" id="56493"/>
    <lineage>
        <taxon>Eukaryota</taxon>
        <taxon>Fungi</taxon>
        <taxon>Dikarya</taxon>
        <taxon>Basidiomycota</taxon>
        <taxon>Agaricomycotina</taxon>
        <taxon>Agaricomycetes</taxon>
        <taxon>Thelephorales</taxon>
        <taxon>Thelephoraceae</taxon>
        <taxon>Thelephora</taxon>
    </lineage>
</organism>
<reference evidence="1" key="1">
    <citation type="journal article" date="2020" name="Nat. Commun.">
        <title>Large-scale genome sequencing of mycorrhizal fungi provides insights into the early evolution of symbiotic traits.</title>
        <authorList>
            <person name="Miyauchi S."/>
            <person name="Kiss E."/>
            <person name="Kuo A."/>
            <person name="Drula E."/>
            <person name="Kohler A."/>
            <person name="Sanchez-Garcia M."/>
            <person name="Morin E."/>
            <person name="Andreopoulos B."/>
            <person name="Barry K.W."/>
            <person name="Bonito G."/>
            <person name="Buee M."/>
            <person name="Carver A."/>
            <person name="Chen C."/>
            <person name="Cichocki N."/>
            <person name="Clum A."/>
            <person name="Culley D."/>
            <person name="Crous P.W."/>
            <person name="Fauchery L."/>
            <person name="Girlanda M."/>
            <person name="Hayes R.D."/>
            <person name="Keri Z."/>
            <person name="LaButti K."/>
            <person name="Lipzen A."/>
            <person name="Lombard V."/>
            <person name="Magnuson J."/>
            <person name="Maillard F."/>
            <person name="Murat C."/>
            <person name="Nolan M."/>
            <person name="Ohm R.A."/>
            <person name="Pangilinan J."/>
            <person name="Pereira M.F."/>
            <person name="Perotto S."/>
            <person name="Peter M."/>
            <person name="Pfister S."/>
            <person name="Riley R."/>
            <person name="Sitrit Y."/>
            <person name="Stielow J.B."/>
            <person name="Szollosi G."/>
            <person name="Zifcakova L."/>
            <person name="Stursova M."/>
            <person name="Spatafora J.W."/>
            <person name="Tedersoo L."/>
            <person name="Vaario L.M."/>
            <person name="Yamada A."/>
            <person name="Yan M."/>
            <person name="Wang P."/>
            <person name="Xu J."/>
            <person name="Bruns T."/>
            <person name="Baldrian P."/>
            <person name="Vilgalys R."/>
            <person name="Dunand C."/>
            <person name="Henrissat B."/>
            <person name="Grigoriev I.V."/>
            <person name="Hibbett D."/>
            <person name="Nagy L.G."/>
            <person name="Martin F.M."/>
        </authorList>
    </citation>
    <scope>NUCLEOTIDE SEQUENCE</scope>
    <source>
        <strain evidence="1">UH-Tt-Lm1</strain>
    </source>
</reference>
<reference evidence="1" key="2">
    <citation type="submission" date="2020-11" db="EMBL/GenBank/DDBJ databases">
        <authorList>
            <consortium name="DOE Joint Genome Institute"/>
            <person name="Kuo A."/>
            <person name="Miyauchi S."/>
            <person name="Kiss E."/>
            <person name="Drula E."/>
            <person name="Kohler A."/>
            <person name="Sanchez-Garcia M."/>
            <person name="Andreopoulos B."/>
            <person name="Barry K.W."/>
            <person name="Bonito G."/>
            <person name="Buee M."/>
            <person name="Carver A."/>
            <person name="Chen C."/>
            <person name="Cichocki N."/>
            <person name="Clum A."/>
            <person name="Culley D."/>
            <person name="Crous P.W."/>
            <person name="Fauchery L."/>
            <person name="Girlanda M."/>
            <person name="Hayes R."/>
            <person name="Keri Z."/>
            <person name="Labutti K."/>
            <person name="Lipzen A."/>
            <person name="Lombard V."/>
            <person name="Magnuson J."/>
            <person name="Maillard F."/>
            <person name="Morin E."/>
            <person name="Murat C."/>
            <person name="Nolan M."/>
            <person name="Ohm R."/>
            <person name="Pangilinan J."/>
            <person name="Pereira M."/>
            <person name="Perotto S."/>
            <person name="Peter M."/>
            <person name="Riley R."/>
            <person name="Sitrit Y."/>
            <person name="Stielow B."/>
            <person name="Szollosi G."/>
            <person name="Zifcakova L."/>
            <person name="Stursova M."/>
            <person name="Spatafora J.W."/>
            <person name="Tedersoo L."/>
            <person name="Vaario L.-M."/>
            <person name="Yamada A."/>
            <person name="Yan M."/>
            <person name="Wang P."/>
            <person name="Xu J."/>
            <person name="Bruns T."/>
            <person name="Baldrian P."/>
            <person name="Vilgalys R."/>
            <person name="Henrissat B."/>
            <person name="Grigoriev I.V."/>
            <person name="Hibbett D."/>
            <person name="Nagy L.G."/>
            <person name="Martin F.M."/>
        </authorList>
    </citation>
    <scope>NUCLEOTIDE SEQUENCE</scope>
    <source>
        <strain evidence="1">UH-Tt-Lm1</strain>
    </source>
</reference>
<proteinExistence type="predicted"/>
<sequence length="109" mass="12383">MKVYMNAIQAFVPSQIVRTFSAFLEFCYIACRNIITEDSLKQLDSVLLRFHEARQIFSGTVRADDSSAFSLPRQHAMVHYHDHIENFGSPNGLCSLHWGQGVKYLVGTC</sequence>
<dbReference type="OrthoDB" id="3246013at2759"/>
<dbReference type="AlphaFoldDB" id="A0A9P6L8P6"/>
<comment type="caution">
    <text evidence="1">The sequence shown here is derived from an EMBL/GenBank/DDBJ whole genome shotgun (WGS) entry which is preliminary data.</text>
</comment>
<dbReference type="Proteomes" id="UP000736335">
    <property type="component" value="Unassembled WGS sequence"/>
</dbReference>
<gene>
    <name evidence="1" type="ORF">BJ322DRAFT_1107473</name>
</gene>
<evidence type="ECO:0000313" key="2">
    <source>
        <dbReference type="Proteomes" id="UP000736335"/>
    </source>
</evidence>
<accession>A0A9P6L8P6</accession>
<keyword evidence="2" id="KW-1185">Reference proteome</keyword>
<evidence type="ECO:0000313" key="1">
    <source>
        <dbReference type="EMBL" id="KAF9787407.1"/>
    </source>
</evidence>
<dbReference type="EMBL" id="WIUZ02000005">
    <property type="protein sequence ID" value="KAF9787407.1"/>
    <property type="molecule type" value="Genomic_DNA"/>
</dbReference>